<dbReference type="InterPro" id="IPR051317">
    <property type="entry name" value="Gfo/Idh/MocA_oxidoreduct"/>
</dbReference>
<evidence type="ECO:0000313" key="3">
    <source>
        <dbReference type="EMBL" id="KAE9405350.1"/>
    </source>
</evidence>
<protein>
    <submittedName>
        <fullName evidence="3">NAD-binding Rossmann fold oxidoreductase</fullName>
    </submittedName>
</protein>
<dbReference type="AlphaFoldDB" id="A0A6A4I619"/>
<dbReference type="InterPro" id="IPR000683">
    <property type="entry name" value="Gfo/Idh/MocA-like_OxRdtase_N"/>
</dbReference>
<evidence type="ECO:0000259" key="2">
    <source>
        <dbReference type="Pfam" id="PF22685"/>
    </source>
</evidence>
<organism evidence="3 4">
    <name type="scientific">Gymnopus androsaceus JB14</name>
    <dbReference type="NCBI Taxonomy" id="1447944"/>
    <lineage>
        <taxon>Eukaryota</taxon>
        <taxon>Fungi</taxon>
        <taxon>Dikarya</taxon>
        <taxon>Basidiomycota</taxon>
        <taxon>Agaricomycotina</taxon>
        <taxon>Agaricomycetes</taxon>
        <taxon>Agaricomycetidae</taxon>
        <taxon>Agaricales</taxon>
        <taxon>Marasmiineae</taxon>
        <taxon>Omphalotaceae</taxon>
        <taxon>Gymnopus</taxon>
    </lineage>
</organism>
<dbReference type="InterPro" id="IPR055080">
    <property type="entry name" value="Gal80p-like_C"/>
</dbReference>
<dbReference type="PANTHER" id="PTHR43708:SF1">
    <property type="entry name" value="GALACTOSE_LACTOSE METABOLISM REGULATORY PROTEIN GAL80"/>
    <property type="match status" value="1"/>
</dbReference>
<dbReference type="PANTHER" id="PTHR43708">
    <property type="entry name" value="CONSERVED EXPRESSED OXIDOREDUCTASE (EUROFUNG)"/>
    <property type="match status" value="1"/>
</dbReference>
<dbReference type="InterPro" id="IPR036291">
    <property type="entry name" value="NAD(P)-bd_dom_sf"/>
</dbReference>
<proteinExistence type="predicted"/>
<dbReference type="GO" id="GO:0000166">
    <property type="term" value="F:nucleotide binding"/>
    <property type="evidence" value="ECO:0007669"/>
    <property type="project" value="InterPro"/>
</dbReference>
<reference evidence="3" key="1">
    <citation type="journal article" date="2019" name="Environ. Microbiol.">
        <title>Fungal ecological strategies reflected in gene transcription - a case study of two litter decomposers.</title>
        <authorList>
            <person name="Barbi F."/>
            <person name="Kohler A."/>
            <person name="Barry K."/>
            <person name="Baskaran P."/>
            <person name="Daum C."/>
            <person name="Fauchery L."/>
            <person name="Ihrmark K."/>
            <person name="Kuo A."/>
            <person name="LaButti K."/>
            <person name="Lipzen A."/>
            <person name="Morin E."/>
            <person name="Grigoriev I.V."/>
            <person name="Henrissat B."/>
            <person name="Lindahl B."/>
            <person name="Martin F."/>
        </authorList>
    </citation>
    <scope>NUCLEOTIDE SEQUENCE</scope>
    <source>
        <strain evidence="3">JB14</strain>
    </source>
</reference>
<sequence length="365" mass="38839">MSSPIRIGFVGLSEQGWASMMLAPSLLKSSQYRLTAVSTSNPTSASISAQKYSELSGGHVDAFHGSAEGIANSPNVDMVAVAVKPWYHKEQAMKVIDAGKDLFLEWPVGRLSETMEIADAARQKGIRALVGLQGRQTPVIQKLKSIIESGQIGKVLSTSVVARPARETFTWGPFVNAASPETASIENGTTMLDIAVGHFLDSLTFTLGNITSVSAIAVNQFPVAALVDANGKPTGETTAQNGFNQVAAGGVLESGAVWNIHFRGGLETRPGKAGTPMLWTIDGDKGSIRLESDHPMGFFMQIAPPIMYVNGEQVDVGDDELGAVGRAWYEFANEGSYATLEDAVRMKKVILAIGKSANEGRKIEL</sequence>
<accession>A0A6A4I619</accession>
<feature type="domain" description="Gal80p-like C-terminal" evidence="2">
    <location>
        <begin position="138"/>
        <end position="292"/>
    </location>
</feature>
<dbReference type="OrthoDB" id="64915at2759"/>
<dbReference type="Gene3D" id="3.40.50.720">
    <property type="entry name" value="NAD(P)-binding Rossmann-like Domain"/>
    <property type="match status" value="1"/>
</dbReference>
<dbReference type="Proteomes" id="UP000799118">
    <property type="component" value="Unassembled WGS sequence"/>
</dbReference>
<dbReference type="SUPFAM" id="SSF51735">
    <property type="entry name" value="NAD(P)-binding Rossmann-fold domains"/>
    <property type="match status" value="1"/>
</dbReference>
<evidence type="ECO:0000259" key="1">
    <source>
        <dbReference type="Pfam" id="PF01408"/>
    </source>
</evidence>
<dbReference type="SUPFAM" id="SSF55347">
    <property type="entry name" value="Glyceraldehyde-3-phosphate dehydrogenase-like, C-terminal domain"/>
    <property type="match status" value="1"/>
</dbReference>
<dbReference type="Pfam" id="PF22685">
    <property type="entry name" value="Gal80p_C-like"/>
    <property type="match status" value="1"/>
</dbReference>
<keyword evidence="4" id="KW-1185">Reference proteome</keyword>
<dbReference type="Pfam" id="PF01408">
    <property type="entry name" value="GFO_IDH_MocA"/>
    <property type="match status" value="1"/>
</dbReference>
<gene>
    <name evidence="3" type="ORF">BT96DRAFT_916083</name>
</gene>
<dbReference type="Gene3D" id="3.30.360.10">
    <property type="entry name" value="Dihydrodipicolinate Reductase, domain 2"/>
    <property type="match status" value="1"/>
</dbReference>
<name>A0A6A4I619_9AGAR</name>
<dbReference type="EMBL" id="ML769409">
    <property type="protein sequence ID" value="KAE9405350.1"/>
    <property type="molecule type" value="Genomic_DNA"/>
</dbReference>
<feature type="domain" description="Gfo/Idh/MocA-like oxidoreductase N-terminal" evidence="1">
    <location>
        <begin position="5"/>
        <end position="131"/>
    </location>
</feature>
<evidence type="ECO:0000313" key="4">
    <source>
        <dbReference type="Proteomes" id="UP000799118"/>
    </source>
</evidence>